<dbReference type="Pfam" id="PF06985">
    <property type="entry name" value="HET"/>
    <property type="match status" value="1"/>
</dbReference>
<feature type="domain" description="Heterokaryon incompatibility" evidence="2">
    <location>
        <begin position="129"/>
        <end position="279"/>
    </location>
</feature>
<evidence type="ECO:0000313" key="3">
    <source>
        <dbReference type="EMBL" id="CZR65963.1"/>
    </source>
</evidence>
<dbReference type="OrthoDB" id="2958217at2759"/>
<proteinExistence type="predicted"/>
<dbReference type="STRING" id="576137.A0A1L7XLS1"/>
<evidence type="ECO:0000313" key="4">
    <source>
        <dbReference type="Proteomes" id="UP000184330"/>
    </source>
</evidence>
<sequence length="650" mass="72964">MPLSGSQLHIKTPESKQHLPHHSDDEEQEEHCSTSSVALHSLRTLADNPSANIRLERDSQATGGNNATAGFSTTINIDLVKYWVHYCEQNHGVYCSDVQLGTSSGEEADIMLIDVTNNCLVTATTTSRYYALSYVWGGVSQLQAAVSSVEHLKEHGALLRNLAAIPQVVQDAIELVRLLGESYLWVDSLCIIQDDPKVKHHQISQMALIYCNAILTIVAAAARDASASLPGIRANTRMPHGWNQHGCDLTDLSTPTTPDMILEEIGKSVYASRAWTFQERLLSRRRLYFCDRQIYFECSSAFWCEEPSGPLLGGPDPFEIRIMSGNVTARASKWADAINEREWDRAFAFFSILVGDYSKKQMSYPSDVLNAILGILSALQSYSFWNFYHGVPEPLLELALLWTLAGVSKRRPSAIAEPRSSFPSWSWVGWIGAVNFDVVFDSPLQHVLPRIWDLEIQDLSQPSGFRRVEVSDWGKKKDLSNPMHRITMLRDPVVRPAPQDVTNGNIAILLRMRVFKVEAKPLEFRAATLGRLSRSELGSQNGVFLYHNGRICGLLYGTDPAQLQVYDISSLLLLQLFVRPKPPELYFFDDVQAYNEYSQWSYGYTWDALPVSDIMLVDRKGTYCERIAIGHIDDEAWSQLGPDLETITLA</sequence>
<reference evidence="3 4" key="1">
    <citation type="submission" date="2016-03" db="EMBL/GenBank/DDBJ databases">
        <authorList>
            <person name="Ploux O."/>
        </authorList>
    </citation>
    <scope>NUCLEOTIDE SEQUENCE [LARGE SCALE GENOMIC DNA]</scope>
    <source>
        <strain evidence="3 4">UAMH 11012</strain>
    </source>
</reference>
<gene>
    <name evidence="3" type="ORF">PAC_15863</name>
</gene>
<feature type="compositionally biased region" description="Basic and acidic residues" evidence="1">
    <location>
        <begin position="11"/>
        <end position="24"/>
    </location>
</feature>
<evidence type="ECO:0000259" key="2">
    <source>
        <dbReference type="Pfam" id="PF06985"/>
    </source>
</evidence>
<protein>
    <recommendedName>
        <fullName evidence="2">Heterokaryon incompatibility domain-containing protein</fullName>
    </recommendedName>
</protein>
<dbReference type="EMBL" id="FJOG01000034">
    <property type="protein sequence ID" value="CZR65963.1"/>
    <property type="molecule type" value="Genomic_DNA"/>
</dbReference>
<organism evidence="3 4">
    <name type="scientific">Phialocephala subalpina</name>
    <dbReference type="NCBI Taxonomy" id="576137"/>
    <lineage>
        <taxon>Eukaryota</taxon>
        <taxon>Fungi</taxon>
        <taxon>Dikarya</taxon>
        <taxon>Ascomycota</taxon>
        <taxon>Pezizomycotina</taxon>
        <taxon>Leotiomycetes</taxon>
        <taxon>Helotiales</taxon>
        <taxon>Mollisiaceae</taxon>
        <taxon>Phialocephala</taxon>
        <taxon>Phialocephala fortinii species complex</taxon>
    </lineage>
</organism>
<feature type="region of interest" description="Disordered" evidence="1">
    <location>
        <begin position="1"/>
        <end position="34"/>
    </location>
</feature>
<dbReference type="PANTHER" id="PTHR33112:SF12">
    <property type="entry name" value="HETEROKARYON INCOMPATIBILITY DOMAIN-CONTAINING PROTEIN"/>
    <property type="match status" value="1"/>
</dbReference>
<dbReference type="InterPro" id="IPR010730">
    <property type="entry name" value="HET"/>
</dbReference>
<dbReference type="AlphaFoldDB" id="A0A1L7XLS1"/>
<name>A0A1L7XLS1_9HELO</name>
<keyword evidence="4" id="KW-1185">Reference proteome</keyword>
<dbReference type="Proteomes" id="UP000184330">
    <property type="component" value="Unassembled WGS sequence"/>
</dbReference>
<evidence type="ECO:0000256" key="1">
    <source>
        <dbReference type="SAM" id="MobiDB-lite"/>
    </source>
</evidence>
<dbReference type="PANTHER" id="PTHR33112">
    <property type="entry name" value="DOMAIN PROTEIN, PUTATIVE-RELATED"/>
    <property type="match status" value="1"/>
</dbReference>
<accession>A0A1L7XLS1</accession>